<evidence type="ECO:0000256" key="8">
    <source>
        <dbReference type="PIRNR" id="PIRNR001361"/>
    </source>
</evidence>
<evidence type="ECO:0000313" key="10">
    <source>
        <dbReference type="EMBL" id="EKE77955.1"/>
    </source>
</evidence>
<keyword evidence="11" id="KW-1185">Reference proteome</keyword>
<dbReference type="UniPathway" id="UPA00053">
    <property type="reaction ID" value="UER00084"/>
</dbReference>
<sequence length="346" mass="37048">MTFLGTPLPLVSPGALKASLALTDPAAVAAKRQAISDILTGKDDRLMVVIGPCSVHDPKAALEYGQRLAAIQARYQKQLLLVMRVYFEKPRTRHGWKGLVYDPELCGQFDVNQGLTQARQLLLDLHQLGLPLATEFLDLTTGHYLADLVSWGAIGARTTESQVHRALASALPCPVGFKNGTDGNVRIAIDAIRAAADSHLLFGPNDQGQLQALASAGNAQTHLILRGGLQPNYQAQAIEAACAALRHAALPERLMVDCSHGNSRKEYQRQHQVAADIGAQLAAGEHRIFGVMVESFLEAGSQPEGPKASLSYGKSITDACLGWDESLVLLDGLAKAVQGRRQCAKA</sequence>
<dbReference type="EMBL" id="AMRI01000001">
    <property type="protein sequence ID" value="EKE77955.1"/>
    <property type="molecule type" value="Genomic_DNA"/>
</dbReference>
<dbReference type="InterPro" id="IPR006218">
    <property type="entry name" value="DAHP1/KDSA"/>
</dbReference>
<evidence type="ECO:0000256" key="2">
    <source>
        <dbReference type="ARBA" id="ARBA00004688"/>
    </source>
</evidence>
<dbReference type="PANTHER" id="PTHR21225">
    <property type="entry name" value="PHOSPHO-2-DEHYDRO-3-DEOXYHEPTONATE ALDOLASE DAHP SYNTHETASE"/>
    <property type="match status" value="1"/>
</dbReference>
<comment type="catalytic activity">
    <reaction evidence="7 8">
        <text>D-erythrose 4-phosphate + phosphoenolpyruvate + H2O = 7-phospho-2-dehydro-3-deoxy-D-arabino-heptonate + phosphate</text>
        <dbReference type="Rhea" id="RHEA:14717"/>
        <dbReference type="ChEBI" id="CHEBI:15377"/>
        <dbReference type="ChEBI" id="CHEBI:16897"/>
        <dbReference type="ChEBI" id="CHEBI:43474"/>
        <dbReference type="ChEBI" id="CHEBI:58394"/>
        <dbReference type="ChEBI" id="CHEBI:58702"/>
        <dbReference type="EC" id="2.5.1.54"/>
    </reaction>
</comment>
<feature type="domain" description="DAHP synthetase I/KDSA" evidence="9">
    <location>
        <begin position="34"/>
        <end position="325"/>
    </location>
</feature>
<evidence type="ECO:0000256" key="6">
    <source>
        <dbReference type="ARBA" id="ARBA00023141"/>
    </source>
</evidence>
<dbReference type="STRING" id="745411.B3C1_00805"/>
<comment type="function">
    <text evidence="1 8">Stereospecific condensation of phosphoenolpyruvate (PEP) and D-erythrose-4-phosphate (E4P) giving rise to 3-deoxy-D-arabino-heptulosonate-7-phosphate (DAHP).</text>
</comment>
<dbReference type="Pfam" id="PF00793">
    <property type="entry name" value="DAHP_synth_1"/>
    <property type="match status" value="1"/>
</dbReference>
<dbReference type="FunFam" id="3.20.20.70:FF:000005">
    <property type="entry name" value="Phospho-2-dehydro-3-deoxyheptonate aldolase"/>
    <property type="match status" value="1"/>
</dbReference>
<dbReference type="PANTHER" id="PTHR21225:SF12">
    <property type="entry name" value="PHOSPHO-2-DEHYDRO-3-DEOXYHEPTONATE ALDOLASE, TYROSINE-INHIBITED"/>
    <property type="match status" value="1"/>
</dbReference>
<dbReference type="RefSeq" id="WP_008482259.1">
    <property type="nucleotide sequence ID" value="NZ_AMRI01000001.1"/>
</dbReference>
<dbReference type="SUPFAM" id="SSF51569">
    <property type="entry name" value="Aldolase"/>
    <property type="match status" value="1"/>
</dbReference>
<dbReference type="PIRSF" id="PIRSF001361">
    <property type="entry name" value="DAHP_synthase"/>
    <property type="match status" value="1"/>
</dbReference>
<dbReference type="EC" id="2.5.1.54" evidence="8"/>
<proteinExistence type="inferred from homology"/>
<dbReference type="GO" id="GO:0003849">
    <property type="term" value="F:3-deoxy-7-phosphoheptulonate synthase activity"/>
    <property type="evidence" value="ECO:0007669"/>
    <property type="project" value="UniProtKB-EC"/>
</dbReference>
<evidence type="ECO:0000256" key="1">
    <source>
        <dbReference type="ARBA" id="ARBA00003726"/>
    </source>
</evidence>
<keyword evidence="6 8" id="KW-0057">Aromatic amino acid biosynthesis</keyword>
<dbReference type="InterPro" id="IPR006219">
    <property type="entry name" value="DAHP_synth_1"/>
</dbReference>
<dbReference type="eggNOG" id="COG0722">
    <property type="taxonomic scope" value="Bacteria"/>
</dbReference>
<dbReference type="NCBIfam" id="NF009396">
    <property type="entry name" value="PRK12756.1"/>
    <property type="match status" value="1"/>
</dbReference>
<dbReference type="InterPro" id="IPR013785">
    <property type="entry name" value="Aldolase_TIM"/>
</dbReference>
<gene>
    <name evidence="10" type="ORF">B3C1_00805</name>
</gene>
<protein>
    <recommendedName>
        <fullName evidence="8">Phospho-2-dehydro-3-deoxyheptonate aldolase</fullName>
        <ecNumber evidence="8">2.5.1.54</ecNumber>
    </recommendedName>
</protein>
<dbReference type="GO" id="GO:0042802">
    <property type="term" value="F:identical protein binding"/>
    <property type="evidence" value="ECO:0007669"/>
    <property type="project" value="UniProtKB-ARBA"/>
</dbReference>
<evidence type="ECO:0000259" key="9">
    <source>
        <dbReference type="Pfam" id="PF00793"/>
    </source>
</evidence>
<evidence type="ECO:0000256" key="4">
    <source>
        <dbReference type="ARBA" id="ARBA00022605"/>
    </source>
</evidence>
<evidence type="ECO:0000256" key="5">
    <source>
        <dbReference type="ARBA" id="ARBA00022679"/>
    </source>
</evidence>
<dbReference type="Gene3D" id="3.20.20.70">
    <property type="entry name" value="Aldolase class I"/>
    <property type="match status" value="1"/>
</dbReference>
<evidence type="ECO:0000256" key="3">
    <source>
        <dbReference type="ARBA" id="ARBA00007985"/>
    </source>
</evidence>
<dbReference type="PATRIC" id="fig|745411.4.peg.153"/>
<evidence type="ECO:0000313" key="11">
    <source>
        <dbReference type="Proteomes" id="UP000006755"/>
    </source>
</evidence>
<dbReference type="OrthoDB" id="9807331at2"/>
<reference evidence="10 11" key="1">
    <citation type="journal article" date="2012" name="J. Bacteriol.">
        <title>Genome Sequence of Gallaecimonas xiamenensis Type Strain 3-C-1.</title>
        <authorList>
            <person name="Lai Q."/>
            <person name="Wang L."/>
            <person name="Wang W."/>
            <person name="Shao Z."/>
        </authorList>
    </citation>
    <scope>NUCLEOTIDE SEQUENCE [LARGE SCALE GENOMIC DNA]</scope>
    <source>
        <strain evidence="10 11">3-C-1</strain>
    </source>
</reference>
<keyword evidence="4 8" id="KW-0028">Amino-acid biosynthesis</keyword>
<comment type="caution">
    <text evidence="10">The sequence shown here is derived from an EMBL/GenBank/DDBJ whole genome shotgun (WGS) entry which is preliminary data.</text>
</comment>
<accession>K2KKM0</accession>
<dbReference type="GO" id="GO:0008652">
    <property type="term" value="P:amino acid biosynthetic process"/>
    <property type="evidence" value="ECO:0007669"/>
    <property type="project" value="UniProtKB-KW"/>
</dbReference>
<evidence type="ECO:0000256" key="7">
    <source>
        <dbReference type="ARBA" id="ARBA00047508"/>
    </source>
</evidence>
<dbReference type="NCBIfam" id="NF009395">
    <property type="entry name" value="PRK12755.1"/>
    <property type="match status" value="1"/>
</dbReference>
<dbReference type="GO" id="GO:0009073">
    <property type="term" value="P:aromatic amino acid family biosynthetic process"/>
    <property type="evidence" value="ECO:0007669"/>
    <property type="project" value="UniProtKB-KW"/>
</dbReference>
<organism evidence="10 11">
    <name type="scientific">Gallaecimonas xiamenensis 3-C-1</name>
    <dbReference type="NCBI Taxonomy" id="745411"/>
    <lineage>
        <taxon>Bacteria</taxon>
        <taxon>Pseudomonadati</taxon>
        <taxon>Pseudomonadota</taxon>
        <taxon>Gammaproteobacteria</taxon>
        <taxon>Enterobacterales</taxon>
        <taxon>Gallaecimonadaceae</taxon>
        <taxon>Gallaecimonas</taxon>
    </lineage>
</organism>
<name>K2KKM0_9GAMM</name>
<dbReference type="AlphaFoldDB" id="K2KKM0"/>
<dbReference type="GO" id="GO:0009423">
    <property type="term" value="P:chorismate biosynthetic process"/>
    <property type="evidence" value="ECO:0007669"/>
    <property type="project" value="UniProtKB-UniPathway"/>
</dbReference>
<dbReference type="GO" id="GO:0005737">
    <property type="term" value="C:cytoplasm"/>
    <property type="evidence" value="ECO:0007669"/>
    <property type="project" value="TreeGrafter"/>
</dbReference>
<dbReference type="NCBIfam" id="TIGR00034">
    <property type="entry name" value="aroFGH"/>
    <property type="match status" value="1"/>
</dbReference>
<comment type="pathway">
    <text evidence="2 8">Metabolic intermediate biosynthesis; chorismate biosynthesis; chorismate from D-erythrose 4-phosphate and phosphoenolpyruvate: step 1/7.</text>
</comment>
<comment type="similarity">
    <text evidence="3 8">Belongs to the class-I DAHP synthase family.</text>
</comment>
<keyword evidence="5 8" id="KW-0808">Transferase</keyword>
<dbReference type="Proteomes" id="UP000006755">
    <property type="component" value="Unassembled WGS sequence"/>
</dbReference>